<dbReference type="InterPro" id="IPR011333">
    <property type="entry name" value="SKP1/BTB/POZ_sf"/>
</dbReference>
<gene>
    <name evidence="2" type="ORF">GALMADRAFT_113452</name>
</gene>
<reference evidence="3" key="1">
    <citation type="journal article" date="2014" name="Proc. Natl. Acad. Sci. U.S.A.">
        <title>Extensive sampling of basidiomycete genomes demonstrates inadequacy of the white-rot/brown-rot paradigm for wood decay fungi.</title>
        <authorList>
            <person name="Riley R."/>
            <person name="Salamov A.A."/>
            <person name="Brown D.W."/>
            <person name="Nagy L.G."/>
            <person name="Floudas D."/>
            <person name="Held B.W."/>
            <person name="Levasseur A."/>
            <person name="Lombard V."/>
            <person name="Morin E."/>
            <person name="Otillar R."/>
            <person name="Lindquist E.A."/>
            <person name="Sun H."/>
            <person name="LaButti K.M."/>
            <person name="Schmutz J."/>
            <person name="Jabbour D."/>
            <person name="Luo H."/>
            <person name="Baker S.E."/>
            <person name="Pisabarro A.G."/>
            <person name="Walton J.D."/>
            <person name="Blanchette R.A."/>
            <person name="Henrissat B."/>
            <person name="Martin F."/>
            <person name="Cullen D."/>
            <person name="Hibbett D.S."/>
            <person name="Grigoriev I.V."/>
        </authorList>
    </citation>
    <scope>NUCLEOTIDE SEQUENCE [LARGE SCALE GENOMIC DNA]</scope>
    <source>
        <strain evidence="3">CBS 339.88</strain>
    </source>
</reference>
<dbReference type="SUPFAM" id="SSF54695">
    <property type="entry name" value="POZ domain"/>
    <property type="match status" value="1"/>
</dbReference>
<dbReference type="HOGENOM" id="CLU_033082_3_2_1"/>
<protein>
    <recommendedName>
        <fullName evidence="1">BTB domain-containing protein</fullName>
    </recommendedName>
</protein>
<dbReference type="SMART" id="SM00225">
    <property type="entry name" value="BTB"/>
    <property type="match status" value="1"/>
</dbReference>
<accession>A0A067TJ90</accession>
<dbReference type="OrthoDB" id="3217871at2759"/>
<dbReference type="EMBL" id="KL142369">
    <property type="protein sequence ID" value="KDR83241.1"/>
    <property type="molecule type" value="Genomic_DNA"/>
</dbReference>
<dbReference type="CDD" id="cd18186">
    <property type="entry name" value="BTB_POZ_ZBTB_KLHL-like"/>
    <property type="match status" value="1"/>
</dbReference>
<dbReference type="Pfam" id="PF00651">
    <property type="entry name" value="BTB"/>
    <property type="match status" value="1"/>
</dbReference>
<evidence type="ECO:0000313" key="2">
    <source>
        <dbReference type="EMBL" id="KDR83241.1"/>
    </source>
</evidence>
<proteinExistence type="predicted"/>
<keyword evidence="3" id="KW-1185">Reference proteome</keyword>
<sequence length="337" mass="38294">MSSPNLTSAQSYAKRKRVDSTTEVDVPAIRSSDFWFEDGNVVLQAQSKQFRVHRSVVARHSTVFRDMFSLPQPEGDDLLDGCPIVHVTDASKDWEKLFTILYNPETIYQSADSGNFDLDALSSILRLGKKYELDKLYDAALKRISQEIPVSLHQWVQKFGYGVKLPSPLTGKEVELLNTLLDLEIQPLLPVAYFLCIKSLTLKNILEVMLPSATHKVERKHFSSGLSQDSVRTLILGREATGRAMMEHTFGWLTTDSSVCSNCISKKRCANRMSELRDLFLSMLTMDIVDDVFEPVRELDLCGQCQIQIRVYYKVGCQKVWEGLPTYFGLPPWKDLK</sequence>
<dbReference type="Proteomes" id="UP000027222">
    <property type="component" value="Unassembled WGS sequence"/>
</dbReference>
<organism evidence="2 3">
    <name type="scientific">Galerina marginata (strain CBS 339.88)</name>
    <dbReference type="NCBI Taxonomy" id="685588"/>
    <lineage>
        <taxon>Eukaryota</taxon>
        <taxon>Fungi</taxon>
        <taxon>Dikarya</taxon>
        <taxon>Basidiomycota</taxon>
        <taxon>Agaricomycotina</taxon>
        <taxon>Agaricomycetes</taxon>
        <taxon>Agaricomycetidae</taxon>
        <taxon>Agaricales</taxon>
        <taxon>Agaricineae</taxon>
        <taxon>Strophariaceae</taxon>
        <taxon>Galerina</taxon>
    </lineage>
</organism>
<name>A0A067TJ90_GALM3</name>
<dbReference type="PROSITE" id="PS50097">
    <property type="entry name" value="BTB"/>
    <property type="match status" value="1"/>
</dbReference>
<evidence type="ECO:0000259" key="1">
    <source>
        <dbReference type="PROSITE" id="PS50097"/>
    </source>
</evidence>
<feature type="domain" description="BTB" evidence="1">
    <location>
        <begin position="39"/>
        <end position="110"/>
    </location>
</feature>
<dbReference type="Gene3D" id="3.30.710.10">
    <property type="entry name" value="Potassium Channel Kv1.1, Chain A"/>
    <property type="match status" value="1"/>
</dbReference>
<dbReference type="InterPro" id="IPR000210">
    <property type="entry name" value="BTB/POZ_dom"/>
</dbReference>
<evidence type="ECO:0000313" key="3">
    <source>
        <dbReference type="Proteomes" id="UP000027222"/>
    </source>
</evidence>
<dbReference type="AlphaFoldDB" id="A0A067TJ90"/>